<evidence type="ECO:0000313" key="3">
    <source>
        <dbReference type="Proteomes" id="UP001454036"/>
    </source>
</evidence>
<keyword evidence="1" id="KW-0175">Coiled coil</keyword>
<protein>
    <submittedName>
        <fullName evidence="2">Uncharacterized protein</fullName>
    </submittedName>
</protein>
<organism evidence="2 3">
    <name type="scientific">Lithospermum erythrorhizon</name>
    <name type="common">Purple gromwell</name>
    <name type="synonym">Lithospermum officinale var. erythrorhizon</name>
    <dbReference type="NCBI Taxonomy" id="34254"/>
    <lineage>
        <taxon>Eukaryota</taxon>
        <taxon>Viridiplantae</taxon>
        <taxon>Streptophyta</taxon>
        <taxon>Embryophyta</taxon>
        <taxon>Tracheophyta</taxon>
        <taxon>Spermatophyta</taxon>
        <taxon>Magnoliopsida</taxon>
        <taxon>eudicotyledons</taxon>
        <taxon>Gunneridae</taxon>
        <taxon>Pentapetalae</taxon>
        <taxon>asterids</taxon>
        <taxon>lamiids</taxon>
        <taxon>Boraginales</taxon>
        <taxon>Boraginaceae</taxon>
        <taxon>Boraginoideae</taxon>
        <taxon>Lithospermeae</taxon>
        <taxon>Lithospermum</taxon>
    </lineage>
</organism>
<dbReference type="EMBL" id="BAABME010000503">
    <property type="protein sequence ID" value="GAA0143318.1"/>
    <property type="molecule type" value="Genomic_DNA"/>
</dbReference>
<feature type="coiled-coil region" evidence="1">
    <location>
        <begin position="1"/>
        <end position="71"/>
    </location>
</feature>
<evidence type="ECO:0000313" key="2">
    <source>
        <dbReference type="EMBL" id="GAA0143318.1"/>
    </source>
</evidence>
<reference evidence="2 3" key="1">
    <citation type="submission" date="2024-01" db="EMBL/GenBank/DDBJ databases">
        <title>The complete chloroplast genome sequence of Lithospermum erythrorhizon: insights into the phylogenetic relationship among Boraginaceae species and the maternal lineages of purple gromwells.</title>
        <authorList>
            <person name="Okada T."/>
            <person name="Watanabe K."/>
        </authorList>
    </citation>
    <scope>NUCLEOTIDE SEQUENCE [LARGE SCALE GENOMIC DNA]</scope>
</reference>
<dbReference type="AlphaFoldDB" id="A0AAV3NWG9"/>
<evidence type="ECO:0000256" key="1">
    <source>
        <dbReference type="SAM" id="Coils"/>
    </source>
</evidence>
<sequence length="84" mass="9542">MEDLKGELSRVKEDVAEVDKAWVAKRTTLQADKDTLQTEKAAMQVRCEELERAKLDEAKRASKALDQAKRNAETCKEWVSQGSF</sequence>
<keyword evidence="3" id="KW-1185">Reference proteome</keyword>
<proteinExistence type="predicted"/>
<accession>A0AAV3NWG9</accession>
<comment type="caution">
    <text evidence="2">The sequence shown here is derived from an EMBL/GenBank/DDBJ whole genome shotgun (WGS) entry which is preliminary data.</text>
</comment>
<gene>
    <name evidence="2" type="ORF">LIER_04033</name>
</gene>
<name>A0AAV3NWG9_LITER</name>
<dbReference type="Proteomes" id="UP001454036">
    <property type="component" value="Unassembled WGS sequence"/>
</dbReference>